<dbReference type="OrthoDB" id="5293556at2"/>
<dbReference type="GO" id="GO:0004592">
    <property type="term" value="F:pantoate-beta-alanine ligase activity"/>
    <property type="evidence" value="ECO:0007669"/>
    <property type="project" value="UniProtKB-EC"/>
</dbReference>
<organism evidence="6 7">
    <name type="scientific">Salinisphaera shabanensis E1L3A</name>
    <dbReference type="NCBI Taxonomy" id="1033802"/>
    <lineage>
        <taxon>Bacteria</taxon>
        <taxon>Pseudomonadati</taxon>
        <taxon>Pseudomonadota</taxon>
        <taxon>Gammaproteobacteria</taxon>
        <taxon>Salinisphaerales</taxon>
        <taxon>Salinisphaeraceae</taxon>
        <taxon>Salinisphaera</taxon>
    </lineage>
</organism>
<accession>F7QDF8</accession>
<dbReference type="InterPro" id="IPR001647">
    <property type="entry name" value="HTH_TetR"/>
</dbReference>
<dbReference type="PRINTS" id="PR00455">
    <property type="entry name" value="HTHTETR"/>
</dbReference>
<dbReference type="eggNOG" id="COG1309">
    <property type="taxonomic scope" value="Bacteria"/>
</dbReference>
<evidence type="ECO:0000256" key="4">
    <source>
        <dbReference type="PROSITE-ProRule" id="PRU00335"/>
    </source>
</evidence>
<evidence type="ECO:0000256" key="1">
    <source>
        <dbReference type="ARBA" id="ARBA00023015"/>
    </source>
</evidence>
<dbReference type="PANTHER" id="PTHR30055:SF240">
    <property type="entry name" value="HTH-TYPE TRANSCRIPTIONAL REGULATOR ACRR"/>
    <property type="match status" value="1"/>
</dbReference>
<evidence type="ECO:0000313" key="6">
    <source>
        <dbReference type="EMBL" id="ERJ17444.1"/>
    </source>
</evidence>
<dbReference type="SUPFAM" id="SSF48498">
    <property type="entry name" value="Tetracyclin repressor-like, C-terminal domain"/>
    <property type="match status" value="1"/>
</dbReference>
<dbReference type="Proteomes" id="UP000006242">
    <property type="component" value="Unassembled WGS sequence"/>
</dbReference>
<sequence length="213" mass="23939">MVPKRVPPVRKLDDQNDVLSSAARLFRDKGFEKTSLKEIAEACGMLPGSLYYRYSTKEALLVELMRRGVGLVTTEVEMAYASSDDPVERLRLSVNAHLRALLVDSDTVYVLLFEWRALGTEAREEIIELRDQYESLWSDILETMIEQGVIQKGVDGRLLRLVGLGALNWVATWFDPDGVYTLDAIGDFIWQITTDGVLRKDVNHSGISEGSNS</sequence>
<dbReference type="PROSITE" id="PS50977">
    <property type="entry name" value="HTH_TETR_2"/>
    <property type="match status" value="1"/>
</dbReference>
<dbReference type="InterPro" id="IPR050109">
    <property type="entry name" value="HTH-type_TetR-like_transc_reg"/>
</dbReference>
<dbReference type="SUPFAM" id="SSF46689">
    <property type="entry name" value="Homeodomain-like"/>
    <property type="match status" value="1"/>
</dbReference>
<proteinExistence type="predicted"/>
<feature type="DNA-binding region" description="H-T-H motif" evidence="4">
    <location>
        <begin position="35"/>
        <end position="54"/>
    </location>
</feature>
<reference evidence="6 7" key="2">
    <citation type="journal article" date="2013" name="PLoS ONE">
        <title>INDIGO - INtegrated Data Warehouse of MIcrobial GenOmes with Examples from the Red Sea Extremophiles.</title>
        <authorList>
            <person name="Alam I."/>
            <person name="Antunes A."/>
            <person name="Kamau A.A."/>
            <person name="Ba Alawi W."/>
            <person name="Kalkatawi M."/>
            <person name="Stingl U."/>
            <person name="Bajic V.B."/>
        </authorList>
    </citation>
    <scope>NUCLEOTIDE SEQUENCE [LARGE SCALE GENOMIC DNA]</scope>
    <source>
        <strain evidence="6 7">E1L3A</strain>
    </source>
</reference>
<evidence type="ECO:0000259" key="5">
    <source>
        <dbReference type="PROSITE" id="PS50977"/>
    </source>
</evidence>
<dbReference type="InterPro" id="IPR041490">
    <property type="entry name" value="KstR2_TetR_C"/>
</dbReference>
<dbReference type="GO" id="GO:0003700">
    <property type="term" value="F:DNA-binding transcription factor activity"/>
    <property type="evidence" value="ECO:0007669"/>
    <property type="project" value="TreeGrafter"/>
</dbReference>
<comment type="caution">
    <text evidence="6">The sequence shown here is derived from an EMBL/GenBank/DDBJ whole genome shotgun (WGS) entry which is preliminary data.</text>
</comment>
<evidence type="ECO:0000313" key="7">
    <source>
        <dbReference type="Proteomes" id="UP000006242"/>
    </source>
</evidence>
<dbReference type="Pfam" id="PF17932">
    <property type="entry name" value="TetR_C_24"/>
    <property type="match status" value="1"/>
</dbReference>
<dbReference type="Gene3D" id="1.10.357.10">
    <property type="entry name" value="Tetracycline Repressor, domain 2"/>
    <property type="match status" value="1"/>
</dbReference>
<dbReference type="GO" id="GO:0000976">
    <property type="term" value="F:transcription cis-regulatory region binding"/>
    <property type="evidence" value="ECO:0007669"/>
    <property type="project" value="TreeGrafter"/>
</dbReference>
<keyword evidence="3" id="KW-0804">Transcription</keyword>
<dbReference type="RefSeq" id="WP_006912363.1">
    <property type="nucleotide sequence ID" value="NZ_AFNV02000039.1"/>
</dbReference>
<keyword evidence="2 4" id="KW-0238">DNA-binding</keyword>
<dbReference type="Pfam" id="PF00440">
    <property type="entry name" value="TetR_N"/>
    <property type="match status" value="1"/>
</dbReference>
<keyword evidence="6" id="KW-0436">Ligase</keyword>
<dbReference type="EC" id="6.3.2.1" evidence="6"/>
<gene>
    <name evidence="6" type="ORF">SSPSH_003735</name>
</gene>
<reference evidence="6 7" key="1">
    <citation type="journal article" date="2011" name="J. Bacteriol.">
        <title>Genome sequence of Salinisphaera shabanensis, a gammaproteobacterium from the harsh, variable environment of the brine-seawater interface of the Shaban Deep in the Red Sea.</title>
        <authorList>
            <person name="Antunes A."/>
            <person name="Alam I."/>
            <person name="Bajic V.B."/>
            <person name="Stingl U."/>
        </authorList>
    </citation>
    <scope>NUCLEOTIDE SEQUENCE [LARGE SCALE GENOMIC DNA]</scope>
    <source>
        <strain evidence="6 7">E1L3A</strain>
    </source>
</reference>
<dbReference type="InterPro" id="IPR036271">
    <property type="entry name" value="Tet_transcr_reg_TetR-rel_C_sf"/>
</dbReference>
<dbReference type="EMBL" id="AFNV02000039">
    <property type="protein sequence ID" value="ERJ17444.1"/>
    <property type="molecule type" value="Genomic_DNA"/>
</dbReference>
<dbReference type="Gene3D" id="1.10.10.60">
    <property type="entry name" value="Homeodomain-like"/>
    <property type="match status" value="1"/>
</dbReference>
<evidence type="ECO:0000256" key="3">
    <source>
        <dbReference type="ARBA" id="ARBA00023163"/>
    </source>
</evidence>
<keyword evidence="7" id="KW-1185">Reference proteome</keyword>
<protein>
    <submittedName>
        <fullName evidence="6">Pantoate--beta-alanine ligase protein</fullName>
        <ecNumber evidence="6">6.3.2.1</ecNumber>
    </submittedName>
</protein>
<dbReference type="PANTHER" id="PTHR30055">
    <property type="entry name" value="HTH-TYPE TRANSCRIPTIONAL REGULATOR RUTR"/>
    <property type="match status" value="1"/>
</dbReference>
<dbReference type="STRING" id="1033802.SSPSH_003735"/>
<dbReference type="AlphaFoldDB" id="F7QDF8"/>
<dbReference type="InterPro" id="IPR009057">
    <property type="entry name" value="Homeodomain-like_sf"/>
</dbReference>
<keyword evidence="1" id="KW-0805">Transcription regulation</keyword>
<evidence type="ECO:0000256" key="2">
    <source>
        <dbReference type="ARBA" id="ARBA00023125"/>
    </source>
</evidence>
<name>F7QDF8_9GAMM</name>
<feature type="domain" description="HTH tetR-type" evidence="5">
    <location>
        <begin position="12"/>
        <end position="72"/>
    </location>
</feature>